<name>A0A2N5DWY6_9GAMM</name>
<feature type="domain" description="Acyltransferase 3" evidence="8">
    <location>
        <begin position="9"/>
        <end position="330"/>
    </location>
</feature>
<evidence type="ECO:0000256" key="4">
    <source>
        <dbReference type="ARBA" id="ARBA00022692"/>
    </source>
</evidence>
<evidence type="ECO:0000256" key="5">
    <source>
        <dbReference type="ARBA" id="ARBA00022989"/>
    </source>
</evidence>
<dbReference type="EMBL" id="PJZF01000023">
    <property type="protein sequence ID" value="PLR31856.1"/>
    <property type="molecule type" value="Genomic_DNA"/>
</dbReference>
<accession>A0A2N5DWY6</accession>
<keyword evidence="10" id="KW-1185">Reference proteome</keyword>
<dbReference type="OrthoDB" id="9767863at2"/>
<comment type="similarity">
    <text evidence="2">Belongs to the acyltransferase 3 family.</text>
</comment>
<dbReference type="RefSeq" id="WP_101818101.1">
    <property type="nucleotide sequence ID" value="NZ_PJZF01000023.1"/>
</dbReference>
<comment type="caution">
    <text evidence="9">The sequence shown here is derived from an EMBL/GenBank/DDBJ whole genome shotgun (WGS) entry which is preliminary data.</text>
</comment>
<keyword evidence="9" id="KW-0012">Acyltransferase</keyword>
<feature type="transmembrane region" description="Helical" evidence="7">
    <location>
        <begin position="59"/>
        <end position="77"/>
    </location>
</feature>
<gene>
    <name evidence="9" type="ORF">CYR55_20010</name>
</gene>
<feature type="transmembrane region" description="Helical" evidence="7">
    <location>
        <begin position="198"/>
        <end position="215"/>
    </location>
</feature>
<keyword evidence="5 7" id="KW-1133">Transmembrane helix</keyword>
<dbReference type="PANTHER" id="PTHR40074:SF4">
    <property type="entry name" value="INNER MEMBRANE PROTEIN YCFT"/>
    <property type="match status" value="1"/>
</dbReference>
<dbReference type="GO" id="GO:0009246">
    <property type="term" value="P:enterobacterial common antigen biosynthetic process"/>
    <property type="evidence" value="ECO:0007669"/>
    <property type="project" value="TreeGrafter"/>
</dbReference>
<dbReference type="GO" id="GO:0005886">
    <property type="term" value="C:plasma membrane"/>
    <property type="evidence" value="ECO:0007669"/>
    <property type="project" value="UniProtKB-SubCell"/>
</dbReference>
<feature type="transmembrane region" description="Helical" evidence="7">
    <location>
        <begin position="136"/>
        <end position="159"/>
    </location>
</feature>
<feature type="transmembrane region" description="Helical" evidence="7">
    <location>
        <begin position="220"/>
        <end position="237"/>
    </location>
</feature>
<proteinExistence type="inferred from homology"/>
<feature type="transmembrane region" description="Helical" evidence="7">
    <location>
        <begin position="243"/>
        <end position="261"/>
    </location>
</feature>
<evidence type="ECO:0000313" key="10">
    <source>
        <dbReference type="Proteomes" id="UP000234240"/>
    </source>
</evidence>
<keyword evidence="9" id="KW-0808">Transferase</keyword>
<organism evidence="9 10">
    <name type="scientific">Chimaeribacter californicus</name>
    <dbReference type="NCBI Taxonomy" id="2060067"/>
    <lineage>
        <taxon>Bacteria</taxon>
        <taxon>Pseudomonadati</taxon>
        <taxon>Pseudomonadota</taxon>
        <taxon>Gammaproteobacteria</taxon>
        <taxon>Enterobacterales</taxon>
        <taxon>Yersiniaceae</taxon>
        <taxon>Chimaeribacter</taxon>
    </lineage>
</organism>
<feature type="transmembrane region" description="Helical" evidence="7">
    <location>
        <begin position="166"/>
        <end position="186"/>
    </location>
</feature>
<evidence type="ECO:0000256" key="2">
    <source>
        <dbReference type="ARBA" id="ARBA00007400"/>
    </source>
</evidence>
<keyword evidence="6 7" id="KW-0472">Membrane</keyword>
<feature type="transmembrane region" description="Helical" evidence="7">
    <location>
        <begin position="16"/>
        <end position="39"/>
    </location>
</feature>
<reference evidence="9 10" key="1">
    <citation type="submission" date="2017-12" db="EMBL/GenBank/DDBJ databases">
        <title>Characterization of six clinical isolates of Enterochimera gen. nov., a novel genus of the Yersiniaciae family and the three species Enterochimera arupensis sp. nov., Enterochimera coloradensis sp. nov, and Enterochimera californica sp. nov.</title>
        <authorList>
            <person name="Rossi A."/>
            <person name="Fisher M."/>
        </authorList>
    </citation>
    <scope>NUCLEOTIDE SEQUENCE [LARGE SCALE GENOMIC DNA]</scope>
    <source>
        <strain evidence="10">2015-Iso6</strain>
    </source>
</reference>
<feature type="transmembrane region" description="Helical" evidence="7">
    <location>
        <begin position="282"/>
        <end position="305"/>
    </location>
</feature>
<evidence type="ECO:0000259" key="8">
    <source>
        <dbReference type="Pfam" id="PF01757"/>
    </source>
</evidence>
<evidence type="ECO:0000256" key="7">
    <source>
        <dbReference type="SAM" id="Phobius"/>
    </source>
</evidence>
<dbReference type="PANTHER" id="PTHR40074">
    <property type="entry name" value="O-ACETYLTRANSFERASE WECH"/>
    <property type="match status" value="1"/>
</dbReference>
<feature type="transmembrane region" description="Helical" evidence="7">
    <location>
        <begin position="311"/>
        <end position="334"/>
    </location>
</feature>
<dbReference type="AlphaFoldDB" id="A0A2N5DWY6"/>
<dbReference type="GO" id="GO:0016413">
    <property type="term" value="F:O-acetyltransferase activity"/>
    <property type="evidence" value="ECO:0007669"/>
    <property type="project" value="TreeGrafter"/>
</dbReference>
<feature type="transmembrane region" description="Helical" evidence="7">
    <location>
        <begin position="89"/>
        <end position="116"/>
    </location>
</feature>
<protein>
    <submittedName>
        <fullName evidence="9">Acyltransferase</fullName>
    </submittedName>
</protein>
<dbReference type="Proteomes" id="UP000234240">
    <property type="component" value="Unassembled WGS sequence"/>
</dbReference>
<dbReference type="Pfam" id="PF01757">
    <property type="entry name" value="Acyl_transf_3"/>
    <property type="match status" value="1"/>
</dbReference>
<evidence type="ECO:0000256" key="1">
    <source>
        <dbReference type="ARBA" id="ARBA00004651"/>
    </source>
</evidence>
<sequence>MSGNDREIQWINTLKGACILLVVLHHLMLTSFIPSLGVIGEESALGQWWLALNAHLTPLRMPSFFFISGLLAAGSVIQKTWREVFTKRVVNLLYVYLLWCVIQWAFVSFINHYLSFDQWGVKNMVGTSYADSLNQFMVYSVTAMANTWYLYALALYFVACKLFKNNAVALILLSVAGNYIAARGLLPGWGPNSVAQNALYFCVGCFYGRQVVAFLQHRRHVLAVLLVSLPLALLHAHFGMNKSIFHCAIAIVLCVVICREVNARMTPNSLNWLGKNTLQVYVIHKIVTEIIAVCGVGALVHYHAFGNWTFSAVWLLAFPFVGVALSVCVSLGIWRLINRGVGRALFQYPGMIKPLPAMAKLP</sequence>
<keyword evidence="4 7" id="KW-0812">Transmembrane</keyword>
<dbReference type="InterPro" id="IPR002656">
    <property type="entry name" value="Acyl_transf_3_dom"/>
</dbReference>
<evidence type="ECO:0000256" key="6">
    <source>
        <dbReference type="ARBA" id="ARBA00023136"/>
    </source>
</evidence>
<evidence type="ECO:0000313" key="9">
    <source>
        <dbReference type="EMBL" id="PLR31856.1"/>
    </source>
</evidence>
<evidence type="ECO:0000256" key="3">
    <source>
        <dbReference type="ARBA" id="ARBA00022475"/>
    </source>
</evidence>
<comment type="subcellular location">
    <subcellularLocation>
        <location evidence="1">Cell membrane</location>
        <topology evidence="1">Multi-pass membrane protein</topology>
    </subcellularLocation>
</comment>
<keyword evidence="3" id="KW-1003">Cell membrane</keyword>